<evidence type="ECO:0000313" key="1">
    <source>
        <dbReference type="EMBL" id="KRX13922.1"/>
    </source>
</evidence>
<sequence>MGESTESTANYKHISRNTEPPGYACCTLLIVCDRLMLIMSICGGKDFSPKLQNFMSYIHLAIVFWTVFPETA</sequence>
<comment type="caution">
    <text evidence="1">The sequence shown here is derived from an EMBL/GenBank/DDBJ whole genome shotgun (WGS) entry which is preliminary data.</text>
</comment>
<accession>A0A0V0RHJ6</accession>
<dbReference type="Proteomes" id="UP000054630">
    <property type="component" value="Unassembled WGS sequence"/>
</dbReference>
<dbReference type="AlphaFoldDB" id="A0A0V0RHJ6"/>
<gene>
    <name evidence="2" type="ORF">T07_12826</name>
    <name evidence="1" type="ORF">T07_14935</name>
</gene>
<reference evidence="1 3" key="1">
    <citation type="submission" date="2015-01" db="EMBL/GenBank/DDBJ databases">
        <title>Evolution of Trichinella species and genotypes.</title>
        <authorList>
            <person name="Korhonen P.K."/>
            <person name="Edoardo P."/>
            <person name="Giuseppe L.R."/>
            <person name="Gasser R.B."/>
        </authorList>
    </citation>
    <scope>NUCLEOTIDE SEQUENCE [LARGE SCALE GENOMIC DNA]</scope>
    <source>
        <strain evidence="1">ISS37</strain>
    </source>
</reference>
<dbReference type="EMBL" id="JYDL01000086">
    <property type="protein sequence ID" value="KRX17553.1"/>
    <property type="molecule type" value="Genomic_DNA"/>
</dbReference>
<dbReference type="OrthoDB" id="5922837at2759"/>
<proteinExistence type="predicted"/>
<evidence type="ECO:0000313" key="2">
    <source>
        <dbReference type="EMBL" id="KRX17553.1"/>
    </source>
</evidence>
<keyword evidence="3" id="KW-1185">Reference proteome</keyword>
<name>A0A0V0RHJ6_9BILA</name>
<organism evidence="1 3">
    <name type="scientific">Trichinella nelsoni</name>
    <dbReference type="NCBI Taxonomy" id="6336"/>
    <lineage>
        <taxon>Eukaryota</taxon>
        <taxon>Metazoa</taxon>
        <taxon>Ecdysozoa</taxon>
        <taxon>Nematoda</taxon>
        <taxon>Enoplea</taxon>
        <taxon>Dorylaimia</taxon>
        <taxon>Trichinellida</taxon>
        <taxon>Trichinellidae</taxon>
        <taxon>Trichinella</taxon>
    </lineage>
</organism>
<evidence type="ECO:0000313" key="3">
    <source>
        <dbReference type="Proteomes" id="UP000054630"/>
    </source>
</evidence>
<dbReference type="EMBL" id="JYDL01000178">
    <property type="protein sequence ID" value="KRX13922.1"/>
    <property type="molecule type" value="Genomic_DNA"/>
</dbReference>
<protein>
    <submittedName>
        <fullName evidence="1">Uncharacterized protein</fullName>
    </submittedName>
</protein>